<evidence type="ECO:0000256" key="4">
    <source>
        <dbReference type="ARBA" id="ARBA00022840"/>
    </source>
</evidence>
<name>Q484I0_COLP3</name>
<evidence type="ECO:0000256" key="1">
    <source>
        <dbReference type="ARBA" id="ARBA00022679"/>
    </source>
</evidence>
<dbReference type="PROSITE" id="PS50011">
    <property type="entry name" value="PROTEIN_KINASE_DOM"/>
    <property type="match status" value="1"/>
</dbReference>
<keyword evidence="2 5" id="KW-0547">Nucleotide-binding</keyword>
<dbReference type="SMART" id="SM00220">
    <property type="entry name" value="S_TKc"/>
    <property type="match status" value="1"/>
</dbReference>
<dbReference type="Pfam" id="PF00069">
    <property type="entry name" value="Pkinase"/>
    <property type="match status" value="1"/>
</dbReference>
<sequence length="237" mass="26580">MSLLYKLFTEYSSLPKELLAQKMTQLHQQNPTVATELSRLLDYRGTSVNEMLEYLHLGIINNEDTSIRIGRLINNKYKITKLLGQGGMSDVYLAERTDGLINHTIAVKYFALADSNNTALKMIKKEAQILADLDHHHIASFIDISHDNHQEPNIMMEYIDGITLYEFLNTSPSEEAKEQVNTSLKAAIEHAKSKGVEHGDLSKNNVLVDINGNANIVDFDIANFSDSTTNDTQPLCV</sequence>
<evidence type="ECO:0000256" key="2">
    <source>
        <dbReference type="ARBA" id="ARBA00022741"/>
    </source>
</evidence>
<evidence type="ECO:0000259" key="6">
    <source>
        <dbReference type="PROSITE" id="PS50011"/>
    </source>
</evidence>
<dbReference type="PROSITE" id="PS00107">
    <property type="entry name" value="PROTEIN_KINASE_ATP"/>
    <property type="match status" value="1"/>
</dbReference>
<proteinExistence type="predicted"/>
<dbReference type="PANTHER" id="PTHR43289:SF6">
    <property type="entry name" value="SERINE_THREONINE-PROTEIN KINASE NEKL-3"/>
    <property type="match status" value="1"/>
</dbReference>
<organism evidence="7 8">
    <name type="scientific">Colwellia psychrerythraea (strain 34H / ATCC BAA-681)</name>
    <name type="common">Vibrio psychroerythus</name>
    <dbReference type="NCBI Taxonomy" id="167879"/>
    <lineage>
        <taxon>Bacteria</taxon>
        <taxon>Pseudomonadati</taxon>
        <taxon>Pseudomonadota</taxon>
        <taxon>Gammaproteobacteria</taxon>
        <taxon>Alteromonadales</taxon>
        <taxon>Colwelliaceae</taxon>
        <taxon>Colwellia</taxon>
    </lineage>
</organism>
<dbReference type="PANTHER" id="PTHR43289">
    <property type="entry name" value="MITOGEN-ACTIVATED PROTEIN KINASE KINASE KINASE 20-RELATED"/>
    <property type="match status" value="1"/>
</dbReference>
<dbReference type="EMBL" id="CP000083">
    <property type="protein sequence ID" value="AAZ24449.1"/>
    <property type="molecule type" value="Genomic_DNA"/>
</dbReference>
<dbReference type="RefSeq" id="WP_011042629.1">
    <property type="nucleotide sequence ID" value="NC_003910.7"/>
</dbReference>
<dbReference type="Gene3D" id="1.10.510.10">
    <property type="entry name" value="Transferase(Phosphotransferase) domain 1"/>
    <property type="match status" value="1"/>
</dbReference>
<keyword evidence="4 5" id="KW-0067">ATP-binding</keyword>
<dbReference type="SUPFAM" id="SSF56112">
    <property type="entry name" value="Protein kinase-like (PK-like)"/>
    <property type="match status" value="1"/>
</dbReference>
<evidence type="ECO:0000313" key="8">
    <source>
        <dbReference type="Proteomes" id="UP000000547"/>
    </source>
</evidence>
<protein>
    <submittedName>
        <fullName evidence="7">Protein kinase domain protein</fullName>
    </submittedName>
</protein>
<dbReference type="GO" id="GO:0004674">
    <property type="term" value="F:protein serine/threonine kinase activity"/>
    <property type="evidence" value="ECO:0007669"/>
    <property type="project" value="TreeGrafter"/>
</dbReference>
<accession>Q484I0</accession>
<dbReference type="GO" id="GO:0005524">
    <property type="term" value="F:ATP binding"/>
    <property type="evidence" value="ECO:0007669"/>
    <property type="project" value="UniProtKB-UniRule"/>
</dbReference>
<dbReference type="PROSITE" id="PS00109">
    <property type="entry name" value="PROTEIN_KINASE_TYR"/>
    <property type="match status" value="1"/>
</dbReference>
<reference evidence="7" key="1">
    <citation type="journal article" date="2005" name="Proc. Natl. Acad. Sci. U.S.A.">
        <title>The psychrophilic lifestyle as revealed by the genome sequence of Colwellia psychrerythraea 34H through genomic and proteomic analyses.</title>
        <authorList>
            <person name="Methe B.A."/>
            <person name="Nelson K.E."/>
            <person name="Deming J.W."/>
            <person name="Momen B."/>
            <person name="Melamud E."/>
            <person name="Zhang X."/>
            <person name="Moult J."/>
            <person name="Madupu R."/>
            <person name="Nelson W.C."/>
            <person name="Dodson R.J."/>
            <person name="Brinkac L.M."/>
            <person name="Daugherty S.C."/>
            <person name="Durkin A.S."/>
            <person name="DeBoy R.T."/>
            <person name="Kolonay J.F."/>
            <person name="Sullivan S.A."/>
            <person name="Zhou L."/>
            <person name="Davidsen T.M."/>
            <person name="Wu M."/>
            <person name="Huston A.L."/>
            <person name="Lewis M."/>
            <person name="Weaver B."/>
            <person name="Weidman J.F."/>
            <person name="Khouri H."/>
            <person name="Utterback T.R."/>
            <person name="Feldblyum T.V."/>
            <person name="Fraser C.M."/>
        </authorList>
    </citation>
    <scope>NUCLEOTIDE SEQUENCE [LARGE SCALE GENOMIC DNA]</scope>
    <source>
        <strain evidence="7">34H</strain>
    </source>
</reference>
<dbReference type="InterPro" id="IPR017441">
    <property type="entry name" value="Protein_kinase_ATP_BS"/>
</dbReference>
<evidence type="ECO:0000256" key="3">
    <source>
        <dbReference type="ARBA" id="ARBA00022777"/>
    </source>
</evidence>
<dbReference type="AlphaFoldDB" id="Q484I0"/>
<dbReference type="Proteomes" id="UP000000547">
    <property type="component" value="Chromosome"/>
</dbReference>
<dbReference type="InterPro" id="IPR000719">
    <property type="entry name" value="Prot_kinase_dom"/>
</dbReference>
<keyword evidence="3 7" id="KW-0418">Kinase</keyword>
<gene>
    <name evidence="7" type="ordered locus">CPS_1804</name>
</gene>
<dbReference type="Gene3D" id="3.30.200.20">
    <property type="entry name" value="Phosphorylase Kinase, domain 1"/>
    <property type="match status" value="1"/>
</dbReference>
<dbReference type="HOGENOM" id="CLU_1169079_0_0_6"/>
<feature type="binding site" evidence="5">
    <location>
        <position position="108"/>
    </location>
    <ligand>
        <name>ATP</name>
        <dbReference type="ChEBI" id="CHEBI:30616"/>
    </ligand>
</feature>
<evidence type="ECO:0000313" key="7">
    <source>
        <dbReference type="EMBL" id="AAZ24449.1"/>
    </source>
</evidence>
<evidence type="ECO:0000256" key="5">
    <source>
        <dbReference type="PROSITE-ProRule" id="PRU10141"/>
    </source>
</evidence>
<dbReference type="InterPro" id="IPR011009">
    <property type="entry name" value="Kinase-like_dom_sf"/>
</dbReference>
<dbReference type="STRING" id="167879.CPS_1804"/>
<dbReference type="InterPro" id="IPR008266">
    <property type="entry name" value="Tyr_kinase_AS"/>
</dbReference>
<feature type="domain" description="Protein kinase" evidence="6">
    <location>
        <begin position="77"/>
        <end position="237"/>
    </location>
</feature>
<keyword evidence="1" id="KW-0808">Transferase</keyword>
<dbReference type="KEGG" id="cps:CPS_1804"/>